<reference evidence="2 3" key="2">
    <citation type="submission" date="2021-03" db="EMBL/GenBank/DDBJ databases">
        <title>Human Oral Microbial Genomes.</title>
        <authorList>
            <person name="Johnston C.D."/>
            <person name="Chen T."/>
            <person name="Dewhirst F.E."/>
        </authorList>
    </citation>
    <scope>NUCLEOTIDE SEQUENCE [LARGE SCALE GENOMIC DNA]</scope>
    <source>
        <strain evidence="2 3">CCUG 66490</strain>
    </source>
</reference>
<accession>A0A9X0WRQ7</accession>
<gene>
    <name evidence="1" type="ORF">BTU61_09680</name>
    <name evidence="2" type="ORF">J4854_06140</name>
</gene>
<evidence type="ECO:0000313" key="4">
    <source>
        <dbReference type="Proteomes" id="UP001138780"/>
    </source>
</evidence>
<protein>
    <submittedName>
        <fullName evidence="1">Uncharacterized protein</fullName>
    </submittedName>
</protein>
<dbReference type="EMBL" id="MRXX01000015">
    <property type="protein sequence ID" value="MBK4780456.1"/>
    <property type="molecule type" value="Genomic_DNA"/>
</dbReference>
<dbReference type="EMBL" id="CP072329">
    <property type="protein sequence ID" value="QUB38134.1"/>
    <property type="molecule type" value="Genomic_DNA"/>
</dbReference>
<evidence type="ECO:0000313" key="2">
    <source>
        <dbReference type="EMBL" id="QUB38134.1"/>
    </source>
</evidence>
<dbReference type="AlphaFoldDB" id="A0A9X0WRQ7"/>
<keyword evidence="3" id="KW-1185">Reference proteome</keyword>
<dbReference type="RefSeq" id="WP_200773337.1">
    <property type="nucleotide sequence ID" value="NZ_CP072329.1"/>
</dbReference>
<dbReference type="Proteomes" id="UP000676511">
    <property type="component" value="Chromosome"/>
</dbReference>
<evidence type="ECO:0000313" key="1">
    <source>
        <dbReference type="EMBL" id="MBK4780456.1"/>
    </source>
</evidence>
<evidence type="ECO:0000313" key="3">
    <source>
        <dbReference type="Proteomes" id="UP000676511"/>
    </source>
</evidence>
<name>A0A9X0WRQ7_9STRE</name>
<dbReference type="Proteomes" id="UP001138780">
    <property type="component" value="Unassembled WGS sequence"/>
</dbReference>
<proteinExistence type="predicted"/>
<organism evidence="1 4">
    <name type="scientific">Streptococcus lactarius</name>
    <dbReference type="NCBI Taxonomy" id="684066"/>
    <lineage>
        <taxon>Bacteria</taxon>
        <taxon>Bacillati</taxon>
        <taxon>Bacillota</taxon>
        <taxon>Bacilli</taxon>
        <taxon>Lactobacillales</taxon>
        <taxon>Streptococcaceae</taxon>
        <taxon>Streptococcus</taxon>
    </lineage>
</organism>
<sequence length="145" mass="16066">MRKKKKYLILGILVMILSGGTIIGLQHPNLFSKKIYPTKHVSSKGQQLEEVKKHGKEIEDFVKSQSPKVESVQIAWDETQWDEIGNGTPQGGGEIVMVFGGFNHIQNSSWSVLVYLKDGKNGEKDVIEGIGSGSPLRVEGKLFDE</sequence>
<reference evidence="1" key="1">
    <citation type="submission" date="2016-12" db="EMBL/GenBank/DDBJ databases">
        <title>Draft genome of Streptococcus lactarius CCUG 66490T type strain.</title>
        <authorList>
            <person name="Salva-Serra F."/>
            <person name="Engstrom-Jakobsson H."/>
            <person name="Thorell K."/>
            <person name="Gomila M."/>
            <person name="Gonzales-Siles L."/>
            <person name="Busquets A."/>
            <person name="Jaen-Luchoro D."/>
            <person name="Karlsson R."/>
            <person name="Kristiansson E."/>
            <person name="Moore E."/>
        </authorList>
    </citation>
    <scope>NUCLEOTIDE SEQUENCE</scope>
    <source>
        <strain evidence="1">CCUG 66490</strain>
    </source>
</reference>